<gene>
    <name evidence="2" type="ORF">DAERI_020214</name>
</gene>
<evidence type="ECO:0000256" key="1">
    <source>
        <dbReference type="SAM" id="MobiDB-lite"/>
    </source>
</evidence>
<sequence>MLQLMFATRIENYGPTIQEGRFRQDEMVKTRHDQLHRVERRVQPAPAPTGRARRGRRFSRGGPPPRAPPPW</sequence>
<protein>
    <submittedName>
        <fullName evidence="2">Uncharacterized protein</fullName>
    </submittedName>
</protein>
<feature type="compositionally biased region" description="Pro residues" evidence="1">
    <location>
        <begin position="62"/>
        <end position="71"/>
    </location>
</feature>
<dbReference type="Proteomes" id="UP000236569">
    <property type="component" value="Unassembled WGS sequence"/>
</dbReference>
<comment type="caution">
    <text evidence="2">The sequence shown here is derived from an EMBL/GenBank/DDBJ whole genome shotgun (WGS) entry which is preliminary data.</text>
</comment>
<keyword evidence="3" id="KW-1185">Reference proteome</keyword>
<evidence type="ECO:0000313" key="3">
    <source>
        <dbReference type="Proteomes" id="UP000236569"/>
    </source>
</evidence>
<name>A0A2I9DQS7_9DEIO</name>
<organism evidence="2 3">
    <name type="scientific">Deinococcus aerius</name>
    <dbReference type="NCBI Taxonomy" id="200253"/>
    <lineage>
        <taxon>Bacteria</taxon>
        <taxon>Thermotogati</taxon>
        <taxon>Deinococcota</taxon>
        <taxon>Deinococci</taxon>
        <taxon>Deinococcales</taxon>
        <taxon>Deinococcaceae</taxon>
        <taxon>Deinococcus</taxon>
    </lineage>
</organism>
<dbReference type="EMBL" id="BFAG01000002">
    <property type="protein sequence ID" value="GBF04617.1"/>
    <property type="molecule type" value="Genomic_DNA"/>
</dbReference>
<reference evidence="3" key="1">
    <citation type="submission" date="2018-01" db="EMBL/GenBank/DDBJ databases">
        <title>Draft Genome Sequence of the Radioresistant Bacterium Deinococcus aerius TR0125, Isolated from the Higher Atmosphere above Japan.</title>
        <authorList>
            <person name="Satoh K."/>
            <person name="Arai H."/>
            <person name="Sanzen T."/>
            <person name="Kawaguchi Y."/>
            <person name="Hayashi H."/>
            <person name="Yokobori S."/>
            <person name="Yamagishi A."/>
            <person name="Oono Y."/>
            <person name="Narumi I."/>
        </authorList>
    </citation>
    <scope>NUCLEOTIDE SEQUENCE [LARGE SCALE GENOMIC DNA]</scope>
    <source>
        <strain evidence="3">TR0125</strain>
    </source>
</reference>
<evidence type="ECO:0000313" key="2">
    <source>
        <dbReference type="EMBL" id="GBF04617.1"/>
    </source>
</evidence>
<dbReference type="AlphaFoldDB" id="A0A2I9DQS7"/>
<accession>A0A2I9DQS7</accession>
<feature type="region of interest" description="Disordered" evidence="1">
    <location>
        <begin position="36"/>
        <end position="71"/>
    </location>
</feature>
<proteinExistence type="predicted"/>